<sequence length="428" mass="45689">MMTPDSSRSRGVDILLTDREIHENMVGEREDAARDILAVAGEALEKASAMIDNLERDRLLGPALTRCCEELADMAAQVAADIHCRSDDERRELARACLRDAKDARDGLLLTDEGDRSAGMEPPEGTLTDAATMSAAQAMAELTEDDIVTAVNSAETILQDVEEVLRSVGKEEADEIADVGLTVAKMFVWSLQSIHGRVTPQLLAGTGTRRGEVDNATIEIIENDSGDSHENLDNTAASSHAKGSSHRSGLLDRRMRVLWPPLGPSVATASKWGADAASKNPILSVALGMALWPAAIMASFVGVPLLAADWAIQKGYDSMQDGPVVEAAEQGAANLYEVGKLYYLCGRLMVRQGWRVGQRQIDRRGGLGAVANDIGAFAIDRALHPVETATMAWDGLKWGAGAFLDASMFVKSVATGEAMAGSVPVDLH</sequence>
<feature type="region of interest" description="Disordered" evidence="1">
    <location>
        <begin position="222"/>
        <end position="249"/>
    </location>
</feature>
<gene>
    <name evidence="2" type="ORF">OAUR00152_LOCUS223</name>
</gene>
<reference evidence="2" key="1">
    <citation type="submission" date="2021-01" db="EMBL/GenBank/DDBJ databases">
        <authorList>
            <person name="Corre E."/>
            <person name="Pelletier E."/>
            <person name="Niang G."/>
            <person name="Scheremetjew M."/>
            <person name="Finn R."/>
            <person name="Kale V."/>
            <person name="Holt S."/>
            <person name="Cochrane G."/>
            <person name="Meng A."/>
            <person name="Brown T."/>
            <person name="Cohen L."/>
        </authorList>
    </citation>
    <scope>NUCLEOTIDE SEQUENCE</scope>
    <source>
        <strain evidence="2">Isolate 1302-5</strain>
    </source>
</reference>
<protein>
    <submittedName>
        <fullName evidence="2">Uncharacterized protein</fullName>
    </submittedName>
</protein>
<organism evidence="2">
    <name type="scientific">Odontella aurita</name>
    <dbReference type="NCBI Taxonomy" id="265563"/>
    <lineage>
        <taxon>Eukaryota</taxon>
        <taxon>Sar</taxon>
        <taxon>Stramenopiles</taxon>
        <taxon>Ochrophyta</taxon>
        <taxon>Bacillariophyta</taxon>
        <taxon>Mediophyceae</taxon>
        <taxon>Biddulphiophycidae</taxon>
        <taxon>Eupodiscales</taxon>
        <taxon>Odontellaceae</taxon>
        <taxon>Odontella</taxon>
    </lineage>
</organism>
<accession>A0A7S4M4H1</accession>
<dbReference type="EMBL" id="HBKQ01000331">
    <property type="protein sequence ID" value="CAE2199808.1"/>
    <property type="molecule type" value="Transcribed_RNA"/>
</dbReference>
<feature type="compositionally biased region" description="Polar residues" evidence="1">
    <location>
        <begin position="233"/>
        <end position="242"/>
    </location>
</feature>
<evidence type="ECO:0000313" key="2">
    <source>
        <dbReference type="EMBL" id="CAE2199808.1"/>
    </source>
</evidence>
<proteinExistence type="predicted"/>
<evidence type="ECO:0000256" key="1">
    <source>
        <dbReference type="SAM" id="MobiDB-lite"/>
    </source>
</evidence>
<name>A0A7S4M4H1_9STRA</name>
<dbReference type="AlphaFoldDB" id="A0A7S4M4H1"/>